<keyword evidence="2" id="KW-1185">Reference proteome</keyword>
<dbReference type="CTD" id="284485"/>
<dbReference type="RefSeq" id="XP_023377610.1">
    <property type="nucleotide sequence ID" value="XM_023521842.1"/>
</dbReference>
<dbReference type="GeneID" id="105303848"/>
<evidence type="ECO:0000313" key="3">
    <source>
        <dbReference type="RefSeq" id="XP_023377610.1"/>
    </source>
</evidence>
<feature type="region of interest" description="Disordered" evidence="1">
    <location>
        <begin position="1"/>
        <end position="53"/>
    </location>
</feature>
<dbReference type="AlphaFoldDB" id="A0A6P6BRH5"/>
<evidence type="ECO:0000256" key="1">
    <source>
        <dbReference type="SAM" id="MobiDB-lite"/>
    </source>
</evidence>
<name>A0A6P6BRH5_PTEVA</name>
<dbReference type="Proteomes" id="UP000515202">
    <property type="component" value="Unplaced"/>
</dbReference>
<gene>
    <name evidence="3" type="primary">RIIAD1</name>
</gene>
<protein>
    <submittedName>
        <fullName evidence="3">RIIa domain-containing protein 1 isoform X3</fullName>
    </submittedName>
</protein>
<evidence type="ECO:0000313" key="2">
    <source>
        <dbReference type="Proteomes" id="UP000515202"/>
    </source>
</evidence>
<reference evidence="3" key="1">
    <citation type="submission" date="2025-08" db="UniProtKB">
        <authorList>
            <consortium name="RefSeq"/>
        </authorList>
    </citation>
    <scope>IDENTIFICATION</scope>
    <source>
        <tissue evidence="3">Kidney</tissue>
    </source>
</reference>
<proteinExistence type="predicted"/>
<organism evidence="2 3">
    <name type="scientific">Pteropus vampyrus</name>
    <name type="common">Large flying fox</name>
    <dbReference type="NCBI Taxonomy" id="132908"/>
    <lineage>
        <taxon>Eukaryota</taxon>
        <taxon>Metazoa</taxon>
        <taxon>Chordata</taxon>
        <taxon>Craniata</taxon>
        <taxon>Vertebrata</taxon>
        <taxon>Euteleostomi</taxon>
        <taxon>Mammalia</taxon>
        <taxon>Eutheria</taxon>
        <taxon>Laurasiatheria</taxon>
        <taxon>Chiroptera</taxon>
        <taxon>Yinpterochiroptera</taxon>
        <taxon>Pteropodoidea</taxon>
        <taxon>Pteropodidae</taxon>
        <taxon>Pteropodinae</taxon>
        <taxon>Pteropus</taxon>
    </lineage>
</organism>
<accession>A0A6P6BRH5</accession>
<sequence>MDPSINSRTENRASFRPCSRPYSSRTVDLVEDRPPSSGALRDPGGTERDVFGKARRRPGVCLRLFHGSKTSQQDSLAAN</sequence>